<dbReference type="SMART" id="SM00020">
    <property type="entry name" value="Tryp_SPc"/>
    <property type="match status" value="1"/>
</dbReference>
<dbReference type="GO" id="GO:0006508">
    <property type="term" value="P:proteolysis"/>
    <property type="evidence" value="ECO:0007669"/>
    <property type="project" value="UniProtKB-KW"/>
</dbReference>
<feature type="domain" description="Peptidase S1" evidence="8">
    <location>
        <begin position="55"/>
        <end position="278"/>
    </location>
</feature>
<keyword evidence="1 7" id="KW-0645">Protease</keyword>
<dbReference type="PRINTS" id="PR00722">
    <property type="entry name" value="CHYMOTRYPSIN"/>
</dbReference>
<dbReference type="PROSITE" id="PS00134">
    <property type="entry name" value="TRYPSIN_HIS"/>
    <property type="match status" value="1"/>
</dbReference>
<dbReference type="InterPro" id="IPR018114">
    <property type="entry name" value="TRYPSIN_HIS"/>
</dbReference>
<evidence type="ECO:0000256" key="1">
    <source>
        <dbReference type="ARBA" id="ARBA00022670"/>
    </source>
</evidence>
<dbReference type="GO" id="GO:0051604">
    <property type="term" value="P:protein maturation"/>
    <property type="evidence" value="ECO:0007669"/>
    <property type="project" value="UniProtKB-ARBA"/>
</dbReference>
<keyword evidence="10" id="KW-1185">Reference proteome</keyword>
<dbReference type="CDD" id="cd00190">
    <property type="entry name" value="Tryp_SPc"/>
    <property type="match status" value="1"/>
</dbReference>
<reference evidence="9" key="1">
    <citation type="submission" date="2025-08" db="UniProtKB">
        <authorList>
            <consortium name="Ensembl"/>
        </authorList>
    </citation>
    <scope>IDENTIFICATION</scope>
</reference>
<dbReference type="PANTHER" id="PTHR24271">
    <property type="entry name" value="KALLIKREIN-RELATED"/>
    <property type="match status" value="1"/>
</dbReference>
<dbReference type="InterPro" id="IPR043504">
    <property type="entry name" value="Peptidase_S1_PA_chymotrypsin"/>
</dbReference>
<evidence type="ECO:0000256" key="6">
    <source>
        <dbReference type="ARBA" id="ARBA00023157"/>
    </source>
</evidence>
<dbReference type="InterPro" id="IPR001254">
    <property type="entry name" value="Trypsin_dom"/>
</dbReference>
<dbReference type="SUPFAM" id="SSF50494">
    <property type="entry name" value="Trypsin-like serine proteases"/>
    <property type="match status" value="1"/>
</dbReference>
<dbReference type="Proteomes" id="UP000694416">
    <property type="component" value="Unplaced"/>
</dbReference>
<keyword evidence="5" id="KW-0865">Zymogen</keyword>
<dbReference type="InterPro" id="IPR033116">
    <property type="entry name" value="TRYPSIN_SER"/>
</dbReference>
<evidence type="ECO:0000256" key="3">
    <source>
        <dbReference type="ARBA" id="ARBA00022801"/>
    </source>
</evidence>
<gene>
    <name evidence="9" type="primary">GZMH</name>
</gene>
<evidence type="ECO:0000256" key="4">
    <source>
        <dbReference type="ARBA" id="ARBA00022825"/>
    </source>
</evidence>
<dbReference type="InterPro" id="IPR009003">
    <property type="entry name" value="Peptidase_S1_PA"/>
</dbReference>
<dbReference type="Pfam" id="PF00089">
    <property type="entry name" value="Trypsin"/>
    <property type="match status" value="1"/>
</dbReference>
<dbReference type="GO" id="GO:0005737">
    <property type="term" value="C:cytoplasm"/>
    <property type="evidence" value="ECO:0007669"/>
    <property type="project" value="TreeGrafter"/>
</dbReference>
<dbReference type="AlphaFoldDB" id="A0A8C9HKL2"/>
<keyword evidence="4 7" id="KW-0720">Serine protease</keyword>
<evidence type="ECO:0000313" key="10">
    <source>
        <dbReference type="Proteomes" id="UP000694416"/>
    </source>
</evidence>
<dbReference type="PROSITE" id="PS00135">
    <property type="entry name" value="TRYPSIN_SER"/>
    <property type="match status" value="1"/>
</dbReference>
<keyword evidence="2" id="KW-0732">Signal</keyword>
<dbReference type="Gene3D" id="2.40.10.10">
    <property type="entry name" value="Trypsin-like serine proteases"/>
    <property type="match status" value="2"/>
</dbReference>
<dbReference type="InterPro" id="IPR001314">
    <property type="entry name" value="Peptidase_S1A"/>
</dbReference>
<keyword evidence="3 7" id="KW-0378">Hydrolase</keyword>
<reference evidence="9" key="2">
    <citation type="submission" date="2025-09" db="UniProtKB">
        <authorList>
            <consortium name="Ensembl"/>
        </authorList>
    </citation>
    <scope>IDENTIFICATION</scope>
</reference>
<protein>
    <submittedName>
        <fullName evidence="9">Granzyme H</fullName>
    </submittedName>
</protein>
<evidence type="ECO:0000256" key="7">
    <source>
        <dbReference type="RuleBase" id="RU363034"/>
    </source>
</evidence>
<keyword evidence="6" id="KW-1015">Disulfide bond</keyword>
<evidence type="ECO:0000256" key="2">
    <source>
        <dbReference type="ARBA" id="ARBA00022729"/>
    </source>
</evidence>
<dbReference type="FunFam" id="2.40.10.10:FF:000014">
    <property type="entry name" value="Complement factor D"/>
    <property type="match status" value="1"/>
</dbReference>
<accession>A0A8C9HKL2</accession>
<dbReference type="PANTHER" id="PTHR24271:SF70">
    <property type="entry name" value="GRANZYME H"/>
    <property type="match status" value="1"/>
</dbReference>
<dbReference type="Ensembl" id="ENSPTET00000031187.1">
    <property type="protein sequence ID" value="ENSPTEP00000021645.1"/>
    <property type="gene ID" value="ENSPTEG00000022658.1"/>
</dbReference>
<evidence type="ECO:0000313" key="9">
    <source>
        <dbReference type="Ensembl" id="ENSPTEP00000021645.1"/>
    </source>
</evidence>
<dbReference type="PROSITE" id="PS50240">
    <property type="entry name" value="TRYPSIN_DOM"/>
    <property type="match status" value="1"/>
</dbReference>
<name>A0A8C9HKL2_9PRIM</name>
<dbReference type="GO" id="GO:0004252">
    <property type="term" value="F:serine-type endopeptidase activity"/>
    <property type="evidence" value="ECO:0007669"/>
    <property type="project" value="InterPro"/>
</dbReference>
<sequence>MKSLSLLHLFPLPRAKREQGGNNSSSNQDSLSEKMQPILLLLAFLLLPRTDAEEIIGGHEAKPHSRPYMAFVQFLDEKSKKRCGGILVRKNFVLTAAHCLGSSINVTLGAHNIKEQEQTQQFIPVKRAILHPAYTPKNFSNDIMLLQLERKAKQTTAVRPLRLPSSKVQVKPGQVCSVAGWGRVSKDTVATTLQEVLLTVQKDWECERLFHGNYSKATEICVGDPKKTKTSFKGDSGGPLVCKGVAQGIVSHGNKEGTPPGVYVKISHFLPWIKRTMKCL</sequence>
<proteinExistence type="predicted"/>
<evidence type="ECO:0000259" key="8">
    <source>
        <dbReference type="PROSITE" id="PS50240"/>
    </source>
</evidence>
<evidence type="ECO:0000256" key="5">
    <source>
        <dbReference type="ARBA" id="ARBA00023145"/>
    </source>
</evidence>
<organism evidence="9 10">
    <name type="scientific">Piliocolobus tephrosceles</name>
    <name type="common">Ugandan red Colobus</name>
    <dbReference type="NCBI Taxonomy" id="591936"/>
    <lineage>
        <taxon>Eukaryota</taxon>
        <taxon>Metazoa</taxon>
        <taxon>Chordata</taxon>
        <taxon>Craniata</taxon>
        <taxon>Vertebrata</taxon>
        <taxon>Euteleostomi</taxon>
        <taxon>Mammalia</taxon>
        <taxon>Eutheria</taxon>
        <taxon>Euarchontoglires</taxon>
        <taxon>Primates</taxon>
        <taxon>Haplorrhini</taxon>
        <taxon>Catarrhini</taxon>
        <taxon>Cercopithecidae</taxon>
        <taxon>Colobinae</taxon>
        <taxon>Piliocolobus</taxon>
    </lineage>
</organism>